<sequence>MKNRILIALAIALAVSIAVESRAATNINDTNAYSYGANVGYMNWRADGANGVVLGRYITSGFIYGANIGWINMGDGTPDNGIQYSNASASDFGVNTIADPSVPGEYYLRGYAYGANVGWIHFENTGNPRIVLSNNRLRGYAYGANIGWINLDDLNVFVQANSIDPGADTDGDGLTDAWEYIYFGNLGMDGTGDPDGDGEDNLSEFRSNTIPTDITSVTRSARALNIATRLRVLTDENVLIGGFIISGSEPKRVIIRAIGPSIQAEGAPLPGRLIDPFLELYQQGNPDPVGTNNNWKETQQGEIEATGVAPSEDAESAIVRTLNPGNYTAVVSGVSGGVGIGLVEVYDLAAPQPAKLANIATRGFVDRGDNVMIGGFIIGGGLGTNSSGTARLLIRALGPSLGEAGVANALADPTLELVNSNGDTLASNNNWRDSQQAEIEATGIPPSNDLEAAIVRTVSAGLYTAIVRGVNDGTGVGLVEVYNLP</sequence>
<protein>
    <submittedName>
        <fullName evidence="2">Uncharacterized protein</fullName>
    </submittedName>
</protein>
<reference evidence="2" key="1">
    <citation type="submission" date="2020-02" db="EMBL/GenBank/DDBJ databases">
        <authorList>
            <person name="Meier V. D."/>
        </authorList>
    </citation>
    <scope>NUCLEOTIDE SEQUENCE</scope>
    <source>
        <strain evidence="2">AVDCRST_MAG42</strain>
    </source>
</reference>
<evidence type="ECO:0000313" key="2">
    <source>
        <dbReference type="EMBL" id="CAA9233624.1"/>
    </source>
</evidence>
<dbReference type="AlphaFoldDB" id="A0A6J4HX83"/>
<evidence type="ECO:0000256" key="1">
    <source>
        <dbReference type="SAM" id="SignalP"/>
    </source>
</evidence>
<accession>A0A6J4HX83</accession>
<feature type="chain" id="PRO_5026998145" evidence="1">
    <location>
        <begin position="24"/>
        <end position="485"/>
    </location>
</feature>
<proteinExistence type="predicted"/>
<name>A0A6J4HX83_9BACT</name>
<feature type="signal peptide" evidence="1">
    <location>
        <begin position="1"/>
        <end position="23"/>
    </location>
</feature>
<gene>
    <name evidence="2" type="ORF">AVDCRST_MAG42-1266</name>
</gene>
<dbReference type="EMBL" id="CADCTA010000055">
    <property type="protein sequence ID" value="CAA9233624.1"/>
    <property type="molecule type" value="Genomic_DNA"/>
</dbReference>
<keyword evidence="1" id="KW-0732">Signal</keyword>
<organism evidence="2">
    <name type="scientific">uncultured Chthoniobacterales bacterium</name>
    <dbReference type="NCBI Taxonomy" id="1836801"/>
    <lineage>
        <taxon>Bacteria</taxon>
        <taxon>Pseudomonadati</taxon>
        <taxon>Verrucomicrobiota</taxon>
        <taxon>Spartobacteria</taxon>
        <taxon>Chthoniobacterales</taxon>
        <taxon>environmental samples</taxon>
    </lineage>
</organism>